<dbReference type="PANTHER" id="PTHR31920">
    <property type="entry name" value="B3 DOMAIN-CONTAINING"/>
    <property type="match status" value="1"/>
</dbReference>
<keyword evidence="3" id="KW-0238">DNA-binding</keyword>
<dbReference type="InterPro" id="IPR050655">
    <property type="entry name" value="Plant_B3_domain"/>
</dbReference>
<keyword evidence="6" id="KW-0472">Membrane</keyword>
<gene>
    <name evidence="8" type="ORF">OSB04_000381</name>
</gene>
<keyword evidence="6" id="KW-1133">Transmembrane helix</keyword>
<dbReference type="InterPro" id="IPR015300">
    <property type="entry name" value="DNA-bd_pseudobarrel_sf"/>
</dbReference>
<organism evidence="8 9">
    <name type="scientific">Centaurea solstitialis</name>
    <name type="common">yellow star-thistle</name>
    <dbReference type="NCBI Taxonomy" id="347529"/>
    <lineage>
        <taxon>Eukaryota</taxon>
        <taxon>Viridiplantae</taxon>
        <taxon>Streptophyta</taxon>
        <taxon>Embryophyta</taxon>
        <taxon>Tracheophyta</taxon>
        <taxon>Spermatophyta</taxon>
        <taxon>Magnoliopsida</taxon>
        <taxon>eudicotyledons</taxon>
        <taxon>Gunneridae</taxon>
        <taxon>Pentapetalae</taxon>
        <taxon>asterids</taxon>
        <taxon>campanulids</taxon>
        <taxon>Asterales</taxon>
        <taxon>Asteraceae</taxon>
        <taxon>Carduoideae</taxon>
        <taxon>Cardueae</taxon>
        <taxon>Centaureinae</taxon>
        <taxon>Centaurea</taxon>
    </lineage>
</organism>
<protein>
    <recommendedName>
        <fullName evidence="7">TF-B3 domain-containing protein</fullName>
    </recommendedName>
</protein>
<evidence type="ECO:0000256" key="4">
    <source>
        <dbReference type="ARBA" id="ARBA00023163"/>
    </source>
</evidence>
<dbReference type="Proteomes" id="UP001172457">
    <property type="component" value="Chromosome 1"/>
</dbReference>
<reference evidence="8" key="1">
    <citation type="submission" date="2023-03" db="EMBL/GenBank/DDBJ databases">
        <title>Chromosome-scale reference genome and RAD-based genetic map of yellow starthistle (Centaurea solstitialis) reveal putative structural variation and QTLs associated with invader traits.</title>
        <authorList>
            <person name="Reatini B."/>
            <person name="Cang F.A."/>
            <person name="Jiang Q."/>
            <person name="Mckibben M.T.W."/>
            <person name="Barker M.S."/>
            <person name="Rieseberg L.H."/>
            <person name="Dlugosch K.M."/>
        </authorList>
    </citation>
    <scope>NUCLEOTIDE SEQUENCE</scope>
    <source>
        <strain evidence="8">CAN-66</strain>
        <tissue evidence="8">Leaf</tissue>
    </source>
</reference>
<dbReference type="SUPFAM" id="SSF101936">
    <property type="entry name" value="DNA-binding pseudobarrel domain"/>
    <property type="match status" value="2"/>
</dbReference>
<dbReference type="PANTHER" id="PTHR31920:SF145">
    <property type="entry name" value="B3 DOMAIN-CONTAINING PROTEIN REM20-LIKE ISOFORM X1"/>
    <property type="match status" value="1"/>
</dbReference>
<feature type="domain" description="TF-B3" evidence="7">
    <location>
        <begin position="10"/>
        <end position="109"/>
    </location>
</feature>
<keyword evidence="5" id="KW-0539">Nucleus</keyword>
<evidence type="ECO:0000313" key="9">
    <source>
        <dbReference type="Proteomes" id="UP001172457"/>
    </source>
</evidence>
<comment type="caution">
    <text evidence="8">The sequence shown here is derived from an EMBL/GenBank/DDBJ whole genome shotgun (WGS) entry which is preliminary data.</text>
</comment>
<evidence type="ECO:0000256" key="2">
    <source>
        <dbReference type="ARBA" id="ARBA00023015"/>
    </source>
</evidence>
<dbReference type="SMART" id="SM01019">
    <property type="entry name" value="B3"/>
    <property type="match status" value="2"/>
</dbReference>
<sequence length="240" mass="27797">MNMNNENGNGVSFFKTSFKESVDYLALPPRFARKHLQNGNNNNKTQSVVLKIKSVGKWRVKYLKIEDKYYFMDGWLNFMKENHVQNDDVLVFWLLSSSPLLIFGVFIYASNGCLKHPLKFSGGEKGISQKKRFVNEEISDDKKSLKRVVKEYFIHRIPMNKTFVRAAGADHLRSAKLMNDEGKFWNVTVQKYGGPETPYITTGWFNFRKDNKLKIGDVCEFSHVKANLFHVRIIKKGIDA</sequence>
<feature type="transmembrane region" description="Helical" evidence="6">
    <location>
        <begin position="90"/>
        <end position="109"/>
    </location>
</feature>
<name>A0AA38U0P4_9ASTR</name>
<dbReference type="Pfam" id="PF02362">
    <property type="entry name" value="B3"/>
    <property type="match status" value="2"/>
</dbReference>
<keyword evidence="9" id="KW-1185">Reference proteome</keyword>
<dbReference type="GO" id="GO:0003677">
    <property type="term" value="F:DNA binding"/>
    <property type="evidence" value="ECO:0007669"/>
    <property type="project" value="UniProtKB-KW"/>
</dbReference>
<dbReference type="CDD" id="cd10017">
    <property type="entry name" value="B3_DNA"/>
    <property type="match status" value="2"/>
</dbReference>
<accession>A0AA38U0P4</accession>
<evidence type="ECO:0000256" key="3">
    <source>
        <dbReference type="ARBA" id="ARBA00023125"/>
    </source>
</evidence>
<dbReference type="GO" id="GO:0005634">
    <property type="term" value="C:nucleus"/>
    <property type="evidence" value="ECO:0007669"/>
    <property type="project" value="UniProtKB-SubCell"/>
</dbReference>
<keyword evidence="2" id="KW-0805">Transcription regulation</keyword>
<evidence type="ECO:0000256" key="1">
    <source>
        <dbReference type="ARBA" id="ARBA00004123"/>
    </source>
</evidence>
<comment type="subcellular location">
    <subcellularLocation>
        <location evidence="1">Nucleus</location>
    </subcellularLocation>
</comment>
<dbReference type="EMBL" id="JARYMX010000001">
    <property type="protein sequence ID" value="KAJ9564415.1"/>
    <property type="molecule type" value="Genomic_DNA"/>
</dbReference>
<evidence type="ECO:0000256" key="6">
    <source>
        <dbReference type="SAM" id="Phobius"/>
    </source>
</evidence>
<evidence type="ECO:0000256" key="5">
    <source>
        <dbReference type="ARBA" id="ARBA00023242"/>
    </source>
</evidence>
<dbReference type="Gene3D" id="2.40.330.10">
    <property type="entry name" value="DNA-binding pseudobarrel domain"/>
    <property type="match status" value="2"/>
</dbReference>
<dbReference type="AlphaFoldDB" id="A0AA38U0P4"/>
<evidence type="ECO:0000259" key="7">
    <source>
        <dbReference type="PROSITE" id="PS50863"/>
    </source>
</evidence>
<evidence type="ECO:0000313" key="8">
    <source>
        <dbReference type="EMBL" id="KAJ9564415.1"/>
    </source>
</evidence>
<dbReference type="InterPro" id="IPR003340">
    <property type="entry name" value="B3_DNA-bd"/>
</dbReference>
<proteinExistence type="predicted"/>
<feature type="domain" description="TF-B3" evidence="7">
    <location>
        <begin position="142"/>
        <end position="237"/>
    </location>
</feature>
<keyword evidence="6" id="KW-0812">Transmembrane</keyword>
<keyword evidence="4" id="KW-0804">Transcription</keyword>
<dbReference type="PROSITE" id="PS50863">
    <property type="entry name" value="B3"/>
    <property type="match status" value="2"/>
</dbReference>